<proteinExistence type="inferred from homology"/>
<dbReference type="Proteomes" id="UP000244722">
    <property type="component" value="Unassembled WGS sequence"/>
</dbReference>
<comment type="similarity">
    <text evidence="2">Belongs to the major facilitator superfamily.</text>
</comment>
<feature type="transmembrane region" description="Helical" evidence="7">
    <location>
        <begin position="200"/>
        <end position="219"/>
    </location>
</feature>
<feature type="transmembrane region" description="Helical" evidence="7">
    <location>
        <begin position="323"/>
        <end position="339"/>
    </location>
</feature>
<dbReference type="Pfam" id="PF07690">
    <property type="entry name" value="MFS_1"/>
    <property type="match status" value="1"/>
</dbReference>
<gene>
    <name evidence="8" type="ORF">B9Z19DRAFT_967396</name>
</gene>
<protein>
    <submittedName>
        <fullName evidence="8">Major facilitator superfamily domain-containing protein</fullName>
    </submittedName>
</protein>
<feature type="transmembrane region" description="Helical" evidence="7">
    <location>
        <begin position="251"/>
        <end position="272"/>
    </location>
</feature>
<feature type="transmembrane region" description="Helical" evidence="7">
    <location>
        <begin position="168"/>
        <end position="188"/>
    </location>
</feature>
<feature type="transmembrane region" description="Helical" evidence="7">
    <location>
        <begin position="55"/>
        <end position="74"/>
    </location>
</feature>
<keyword evidence="3" id="KW-0813">Transport</keyword>
<evidence type="ECO:0000256" key="6">
    <source>
        <dbReference type="ARBA" id="ARBA00023136"/>
    </source>
</evidence>
<evidence type="ECO:0000256" key="7">
    <source>
        <dbReference type="SAM" id="Phobius"/>
    </source>
</evidence>
<dbReference type="GO" id="GO:0012505">
    <property type="term" value="C:endomembrane system"/>
    <property type="evidence" value="ECO:0007669"/>
    <property type="project" value="UniProtKB-SubCell"/>
</dbReference>
<dbReference type="OrthoDB" id="413079at2759"/>
<feature type="transmembrane region" description="Helical" evidence="7">
    <location>
        <begin position="345"/>
        <end position="363"/>
    </location>
</feature>
<dbReference type="PANTHER" id="PTHR23514:SF3">
    <property type="entry name" value="BYPASS OF STOP CODON PROTEIN 6"/>
    <property type="match status" value="1"/>
</dbReference>
<evidence type="ECO:0000313" key="8">
    <source>
        <dbReference type="EMBL" id="PUU82579.1"/>
    </source>
</evidence>
<evidence type="ECO:0000256" key="3">
    <source>
        <dbReference type="ARBA" id="ARBA00022448"/>
    </source>
</evidence>
<organism evidence="8 9">
    <name type="scientific">Tuber borchii</name>
    <name type="common">White truffle</name>
    <dbReference type="NCBI Taxonomy" id="42251"/>
    <lineage>
        <taxon>Eukaryota</taxon>
        <taxon>Fungi</taxon>
        <taxon>Dikarya</taxon>
        <taxon>Ascomycota</taxon>
        <taxon>Pezizomycotina</taxon>
        <taxon>Pezizomycetes</taxon>
        <taxon>Pezizales</taxon>
        <taxon>Tuberaceae</taxon>
        <taxon>Tuber</taxon>
    </lineage>
</organism>
<keyword evidence="9" id="KW-1185">Reference proteome</keyword>
<dbReference type="GO" id="GO:0022857">
    <property type="term" value="F:transmembrane transporter activity"/>
    <property type="evidence" value="ECO:0007669"/>
    <property type="project" value="InterPro"/>
</dbReference>
<sequence length="416" mass="44803">MASKNRSSSLSNEIKEVVAYRLDDVASSACDDEKAADGQGAFIQESWNNPPVNKYRLCSCFILFLSGGLLFASYDRQLSHTTVSLIFIGDIISSIIAATTVNLTHLSLGRRGTGAIAALTLGLGNLALALHPPWPAVPVMVCVAAYGVALLESAGCSWAGSLRHASGLIGMLQGCFGTGCALSPLIANGMIQRGIPYYRFYYKSALAMLGGIGFTISFWDEDGKKYAQDTSHSHKPDVSHTKEILKSKASWILALLVMVNWGTEATIASWIVVFLTQAREGSTSNSSLVNSMFWFSFTIGRFVLTWVIDALPSKWEGRGPMSFFILLVIMLEFMVWRLPTFVGSSVAFCLLGFFAGPWYPMVIRMLTKLLPPHLHVTAIGVGSAFGATGNSLFPIAAGAIAGSRGHVPLPLLLPLH</sequence>
<feature type="transmembrane region" description="Helical" evidence="7">
    <location>
        <begin position="80"/>
        <end position="101"/>
    </location>
</feature>
<evidence type="ECO:0000256" key="5">
    <source>
        <dbReference type="ARBA" id="ARBA00022989"/>
    </source>
</evidence>
<dbReference type="InterPro" id="IPR051788">
    <property type="entry name" value="MFS_Transporter"/>
</dbReference>
<dbReference type="InterPro" id="IPR036259">
    <property type="entry name" value="MFS_trans_sf"/>
</dbReference>
<accession>A0A2T7A4C2</accession>
<keyword evidence="5 7" id="KW-1133">Transmembrane helix</keyword>
<reference evidence="8 9" key="1">
    <citation type="submission" date="2017-04" db="EMBL/GenBank/DDBJ databases">
        <title>Draft genome sequence of Tuber borchii Vittad., a whitish edible truffle.</title>
        <authorList>
            <consortium name="DOE Joint Genome Institute"/>
            <person name="Murat C."/>
            <person name="Kuo A."/>
            <person name="Barry K.W."/>
            <person name="Clum A."/>
            <person name="Dockter R.B."/>
            <person name="Fauchery L."/>
            <person name="Iotti M."/>
            <person name="Kohler A."/>
            <person name="Labutti K."/>
            <person name="Lindquist E.A."/>
            <person name="Lipzen A."/>
            <person name="Ohm R.A."/>
            <person name="Wang M."/>
            <person name="Grigoriev I.V."/>
            <person name="Zambonelli A."/>
            <person name="Martin F.M."/>
        </authorList>
    </citation>
    <scope>NUCLEOTIDE SEQUENCE [LARGE SCALE GENOMIC DNA]</scope>
    <source>
        <strain evidence="8 9">Tbo3840</strain>
    </source>
</reference>
<name>A0A2T7A4C2_TUBBO</name>
<dbReference type="GO" id="GO:0016020">
    <property type="term" value="C:membrane"/>
    <property type="evidence" value="ECO:0007669"/>
    <property type="project" value="TreeGrafter"/>
</dbReference>
<dbReference type="AlphaFoldDB" id="A0A2T7A4C2"/>
<comment type="subcellular location">
    <subcellularLocation>
        <location evidence="1">Endomembrane system</location>
        <topology evidence="1">Multi-pass membrane protein</topology>
    </subcellularLocation>
</comment>
<evidence type="ECO:0000256" key="1">
    <source>
        <dbReference type="ARBA" id="ARBA00004127"/>
    </source>
</evidence>
<dbReference type="STRING" id="42251.A0A2T7A4C2"/>
<evidence type="ECO:0000313" key="9">
    <source>
        <dbReference type="Proteomes" id="UP000244722"/>
    </source>
</evidence>
<dbReference type="Gene3D" id="1.20.1250.20">
    <property type="entry name" value="MFS general substrate transporter like domains"/>
    <property type="match status" value="1"/>
</dbReference>
<comment type="caution">
    <text evidence="8">The sequence shown here is derived from an EMBL/GenBank/DDBJ whole genome shotgun (WGS) entry which is preliminary data.</text>
</comment>
<evidence type="ECO:0000256" key="4">
    <source>
        <dbReference type="ARBA" id="ARBA00022692"/>
    </source>
</evidence>
<dbReference type="EMBL" id="NESQ01000026">
    <property type="protein sequence ID" value="PUU82579.1"/>
    <property type="molecule type" value="Genomic_DNA"/>
</dbReference>
<dbReference type="PANTHER" id="PTHR23514">
    <property type="entry name" value="BYPASS OF STOP CODON PROTEIN 6"/>
    <property type="match status" value="1"/>
</dbReference>
<evidence type="ECO:0000256" key="2">
    <source>
        <dbReference type="ARBA" id="ARBA00008335"/>
    </source>
</evidence>
<dbReference type="InterPro" id="IPR011701">
    <property type="entry name" value="MFS"/>
</dbReference>
<feature type="transmembrane region" description="Helical" evidence="7">
    <location>
        <begin position="136"/>
        <end position="156"/>
    </location>
</feature>
<keyword evidence="6 7" id="KW-0472">Membrane</keyword>
<dbReference type="SUPFAM" id="SSF103473">
    <property type="entry name" value="MFS general substrate transporter"/>
    <property type="match status" value="1"/>
</dbReference>
<keyword evidence="4 7" id="KW-0812">Transmembrane</keyword>
<feature type="transmembrane region" description="Helical" evidence="7">
    <location>
        <begin position="292"/>
        <end position="311"/>
    </location>
</feature>